<organism evidence="2 3">
    <name type="scientific">Roseburia faecis</name>
    <dbReference type="NCBI Taxonomy" id="301302"/>
    <lineage>
        <taxon>Bacteria</taxon>
        <taxon>Bacillati</taxon>
        <taxon>Bacillota</taxon>
        <taxon>Clostridia</taxon>
        <taxon>Lachnospirales</taxon>
        <taxon>Lachnospiraceae</taxon>
        <taxon>Roseburia</taxon>
    </lineage>
</organism>
<feature type="signal peptide" evidence="1">
    <location>
        <begin position="1"/>
        <end position="27"/>
    </location>
</feature>
<keyword evidence="1" id="KW-0732">Signal</keyword>
<dbReference type="EMBL" id="CVRR01000033">
    <property type="protein sequence ID" value="CRL40010.1"/>
    <property type="molecule type" value="Genomic_DNA"/>
</dbReference>
<sequence>MRKLKRVLSFMLAAIMMISMSGMNVMAAEQQETREGYVEIALDNAASTYATNYYSKGLVVLNIATAGVSNECRITSGSVPDGATITKVELKGTKSTGSGTVYWYVEHEASGRVASKRFASPATFTEFNGLTADSAWVVWLEGDPWSTVRNGSIKVYYNY</sequence>
<dbReference type="Proteomes" id="UP000049979">
    <property type="component" value="Unassembled WGS sequence"/>
</dbReference>
<evidence type="ECO:0000313" key="3">
    <source>
        <dbReference type="Proteomes" id="UP000049979"/>
    </source>
</evidence>
<gene>
    <name evidence="2" type="ORF">M72_08051</name>
</gene>
<dbReference type="RefSeq" id="WP_055068145.1">
    <property type="nucleotide sequence ID" value="NZ_CP173697.1"/>
</dbReference>
<evidence type="ECO:0000313" key="2">
    <source>
        <dbReference type="EMBL" id="CRL40010.1"/>
    </source>
</evidence>
<feature type="chain" id="PRO_5005806741" evidence="1">
    <location>
        <begin position="28"/>
        <end position="159"/>
    </location>
</feature>
<evidence type="ECO:0000256" key="1">
    <source>
        <dbReference type="SAM" id="SignalP"/>
    </source>
</evidence>
<keyword evidence="3" id="KW-1185">Reference proteome</keyword>
<reference evidence="3" key="1">
    <citation type="submission" date="2015-05" db="EMBL/GenBank/DDBJ databases">
        <authorList>
            <consortium name="Pathogen Informatics"/>
        </authorList>
    </citation>
    <scope>NUCLEOTIDE SEQUENCE [LARGE SCALE GENOMIC DNA]</scope>
    <source>
        <strain evidence="3">M72</strain>
    </source>
</reference>
<accession>A0A0M6WR10</accession>
<protein>
    <submittedName>
        <fullName evidence="2">Uncharacterized protein</fullName>
    </submittedName>
</protein>
<proteinExistence type="predicted"/>
<name>A0A0M6WR10_9FIRM</name>
<dbReference type="AlphaFoldDB" id="A0A0M6WR10"/>